<evidence type="ECO:0000313" key="3">
    <source>
        <dbReference type="Proteomes" id="UP000598467"/>
    </source>
</evidence>
<dbReference type="EMBL" id="JABFCZ010000013">
    <property type="protein sequence ID" value="MBD1547154.1"/>
    <property type="molecule type" value="Genomic_DNA"/>
</dbReference>
<reference evidence="2" key="1">
    <citation type="submission" date="2020-05" db="EMBL/GenBank/DDBJ databases">
        <title>Identification of trans-AT polyketide cluster in two marine bacteria, producers of a novel glutaramide-containing polyketide sesbanimide D and analogs.</title>
        <authorList>
            <person name="Kacar D."/>
            <person name="Rodriguez P."/>
            <person name="Canedo L."/>
            <person name="Gonzalez E."/>
            <person name="Galan B."/>
            <person name="De La Calle F."/>
            <person name="Garcia J.L."/>
        </authorList>
    </citation>
    <scope>NUCLEOTIDE SEQUENCE</scope>
    <source>
        <strain evidence="2">PHM038</strain>
    </source>
</reference>
<feature type="signal peptide" evidence="1">
    <location>
        <begin position="1"/>
        <end position="22"/>
    </location>
</feature>
<proteinExistence type="predicted"/>
<accession>A0A926NXJ4</accession>
<comment type="caution">
    <text evidence="2">The sequence shown here is derived from an EMBL/GenBank/DDBJ whole genome shotgun (WGS) entry which is preliminary data.</text>
</comment>
<evidence type="ECO:0000256" key="1">
    <source>
        <dbReference type="SAM" id="SignalP"/>
    </source>
</evidence>
<sequence>MRLSLLAALAVLLPLSVSAAYAEDASGQVTEVDTQTRTIVLEETTTFIVDDGVHMNSVDVGDNVQIKFSSAADGTLHASEVTVTE</sequence>
<organism evidence="2 3">
    <name type="scientific">Roseibium aggregatum</name>
    <dbReference type="NCBI Taxonomy" id="187304"/>
    <lineage>
        <taxon>Bacteria</taxon>
        <taxon>Pseudomonadati</taxon>
        <taxon>Pseudomonadota</taxon>
        <taxon>Alphaproteobacteria</taxon>
        <taxon>Hyphomicrobiales</taxon>
        <taxon>Stappiaceae</taxon>
        <taxon>Roseibium</taxon>
    </lineage>
</organism>
<feature type="chain" id="PRO_5038025510" evidence="1">
    <location>
        <begin position="23"/>
        <end position="85"/>
    </location>
</feature>
<gene>
    <name evidence="2" type="ORF">HK439_12865</name>
</gene>
<protein>
    <submittedName>
        <fullName evidence="2">DUF1344 domain-containing protein</fullName>
    </submittedName>
</protein>
<dbReference type="AlphaFoldDB" id="A0A926NXJ4"/>
<dbReference type="Proteomes" id="UP000598467">
    <property type="component" value="Unassembled WGS sequence"/>
</dbReference>
<evidence type="ECO:0000313" key="2">
    <source>
        <dbReference type="EMBL" id="MBD1547154.1"/>
    </source>
</evidence>
<name>A0A926NXJ4_9HYPH</name>
<dbReference type="RefSeq" id="WP_190291913.1">
    <property type="nucleotide sequence ID" value="NZ_JABFCZ010000013.1"/>
</dbReference>
<keyword evidence="1" id="KW-0732">Signal</keyword>